<dbReference type="OrthoDB" id="2744000at2759"/>
<feature type="compositionally biased region" description="Low complexity" evidence="1">
    <location>
        <begin position="84"/>
        <end position="94"/>
    </location>
</feature>
<gene>
    <name evidence="2" type="ORF">M407DRAFT_34465</name>
</gene>
<dbReference type="HOGENOM" id="CLU_1428981_0_0_1"/>
<keyword evidence="3" id="KW-1185">Reference proteome</keyword>
<feature type="region of interest" description="Disordered" evidence="1">
    <location>
        <begin position="79"/>
        <end position="98"/>
    </location>
</feature>
<proteinExistence type="predicted"/>
<evidence type="ECO:0000313" key="3">
    <source>
        <dbReference type="Proteomes" id="UP000054248"/>
    </source>
</evidence>
<reference evidence="2 3" key="1">
    <citation type="submission" date="2014-04" db="EMBL/GenBank/DDBJ databases">
        <authorList>
            <consortium name="DOE Joint Genome Institute"/>
            <person name="Kuo A."/>
            <person name="Girlanda M."/>
            <person name="Perotto S."/>
            <person name="Kohler A."/>
            <person name="Nagy L.G."/>
            <person name="Floudas D."/>
            <person name="Copeland A."/>
            <person name="Barry K.W."/>
            <person name="Cichocki N."/>
            <person name="Veneault-Fourrey C."/>
            <person name="LaButti K."/>
            <person name="Lindquist E.A."/>
            <person name="Lipzen A."/>
            <person name="Lundell T."/>
            <person name="Morin E."/>
            <person name="Murat C."/>
            <person name="Sun H."/>
            <person name="Tunlid A."/>
            <person name="Henrissat B."/>
            <person name="Grigoriev I.V."/>
            <person name="Hibbett D.S."/>
            <person name="Martin F."/>
            <person name="Nordberg H.P."/>
            <person name="Cantor M.N."/>
            <person name="Hua S.X."/>
        </authorList>
    </citation>
    <scope>NUCLEOTIDE SEQUENCE [LARGE SCALE GENOMIC DNA]</scope>
    <source>
        <strain evidence="2 3">MUT 4182</strain>
    </source>
</reference>
<evidence type="ECO:0000256" key="1">
    <source>
        <dbReference type="SAM" id="MobiDB-lite"/>
    </source>
</evidence>
<dbReference type="Proteomes" id="UP000054248">
    <property type="component" value="Unassembled WGS sequence"/>
</dbReference>
<dbReference type="EMBL" id="KN823753">
    <property type="protein sequence ID" value="KIO15920.1"/>
    <property type="molecule type" value="Genomic_DNA"/>
</dbReference>
<dbReference type="STRING" id="1051891.A0A0C3PND0"/>
<protein>
    <submittedName>
        <fullName evidence="2">Uncharacterized protein</fullName>
    </submittedName>
</protein>
<name>A0A0C3PND0_9AGAM</name>
<organism evidence="2 3">
    <name type="scientific">Tulasnella calospora MUT 4182</name>
    <dbReference type="NCBI Taxonomy" id="1051891"/>
    <lineage>
        <taxon>Eukaryota</taxon>
        <taxon>Fungi</taxon>
        <taxon>Dikarya</taxon>
        <taxon>Basidiomycota</taxon>
        <taxon>Agaricomycotina</taxon>
        <taxon>Agaricomycetes</taxon>
        <taxon>Cantharellales</taxon>
        <taxon>Tulasnellaceae</taxon>
        <taxon>Tulasnella</taxon>
    </lineage>
</organism>
<evidence type="ECO:0000313" key="2">
    <source>
        <dbReference type="EMBL" id="KIO15920.1"/>
    </source>
</evidence>
<reference evidence="3" key="2">
    <citation type="submission" date="2015-01" db="EMBL/GenBank/DDBJ databases">
        <title>Evolutionary Origins and Diversification of the Mycorrhizal Mutualists.</title>
        <authorList>
            <consortium name="DOE Joint Genome Institute"/>
            <consortium name="Mycorrhizal Genomics Consortium"/>
            <person name="Kohler A."/>
            <person name="Kuo A."/>
            <person name="Nagy L.G."/>
            <person name="Floudas D."/>
            <person name="Copeland A."/>
            <person name="Barry K.W."/>
            <person name="Cichocki N."/>
            <person name="Veneault-Fourrey C."/>
            <person name="LaButti K."/>
            <person name="Lindquist E.A."/>
            <person name="Lipzen A."/>
            <person name="Lundell T."/>
            <person name="Morin E."/>
            <person name="Murat C."/>
            <person name="Riley R."/>
            <person name="Ohm R."/>
            <person name="Sun H."/>
            <person name="Tunlid A."/>
            <person name="Henrissat B."/>
            <person name="Grigoriev I.V."/>
            <person name="Hibbett D.S."/>
            <person name="Martin F."/>
        </authorList>
    </citation>
    <scope>NUCLEOTIDE SEQUENCE [LARGE SCALE GENOMIC DNA]</scope>
    <source>
        <strain evidence="3">MUT 4182</strain>
    </source>
</reference>
<sequence length="190" mass="21027">MHIHLPSSIPYPKTIKCSILMFQDLRINGICLLGLLAPAAACFTSKQSTSLSFAAPPLVHELKLSRRVCLPVFHSFRTKRTKRPSTSPPTTSTTPPAPTLNVEENVITAVLGHTLAASDLYKLDACYRDKPDRSTLELDGTSLRVRSNATTCNYPSFSYVHQPLVIYFTILIHDIPDCKYFTAAAMLYIG</sequence>
<dbReference type="AlphaFoldDB" id="A0A0C3PND0"/>
<accession>A0A0C3PND0</accession>